<reference evidence="4" key="1">
    <citation type="submission" date="2020-05" db="EMBL/GenBank/DDBJ databases">
        <authorList>
            <person name="Chiriac C."/>
            <person name="Salcher M."/>
            <person name="Ghai R."/>
            <person name="Kavagutti S V."/>
        </authorList>
    </citation>
    <scope>NUCLEOTIDE SEQUENCE</scope>
</reference>
<protein>
    <submittedName>
        <fullName evidence="4">Unannotated protein</fullName>
    </submittedName>
</protein>
<dbReference type="SUPFAM" id="SSF52283">
    <property type="entry name" value="Formate/glycerate dehydrogenase catalytic domain-like"/>
    <property type="match status" value="1"/>
</dbReference>
<feature type="domain" description="D-isomer specific 2-hydroxyacid dehydrogenase NAD-binding" evidence="3">
    <location>
        <begin position="83"/>
        <end position="253"/>
    </location>
</feature>
<evidence type="ECO:0000256" key="2">
    <source>
        <dbReference type="ARBA" id="ARBA00023027"/>
    </source>
</evidence>
<dbReference type="CDD" id="cd05300">
    <property type="entry name" value="2-Hacid_dh_1"/>
    <property type="match status" value="1"/>
</dbReference>
<proteinExistence type="predicted"/>
<accession>A0A6J7PLM1</accession>
<gene>
    <name evidence="4" type="ORF">UFOPK4057_00579</name>
</gene>
<dbReference type="PANTHER" id="PTHR43333">
    <property type="entry name" value="2-HACID_DH_C DOMAIN-CONTAINING PROTEIN"/>
    <property type="match status" value="1"/>
</dbReference>
<organism evidence="4">
    <name type="scientific">freshwater metagenome</name>
    <dbReference type="NCBI Taxonomy" id="449393"/>
    <lineage>
        <taxon>unclassified sequences</taxon>
        <taxon>metagenomes</taxon>
        <taxon>ecological metagenomes</taxon>
    </lineage>
</organism>
<keyword evidence="1" id="KW-0560">Oxidoreductase</keyword>
<dbReference type="EMBL" id="CAFBPC010000110">
    <property type="protein sequence ID" value="CAB5005355.1"/>
    <property type="molecule type" value="Genomic_DNA"/>
</dbReference>
<evidence type="ECO:0000313" key="4">
    <source>
        <dbReference type="EMBL" id="CAB5005355.1"/>
    </source>
</evidence>
<dbReference type="GO" id="GO:0051287">
    <property type="term" value="F:NAD binding"/>
    <property type="evidence" value="ECO:0007669"/>
    <property type="project" value="InterPro"/>
</dbReference>
<sequence length="287" mass="31477">MGDEPVADDLLPTIDIAFCSSDVWPDRPRGLVISILKATHLKWMHTFSAGVDSPFFIDLIKKGVTLTNSSGAAASPIAQTAILYMLALSRNVRAWFEHQDNKEWERHEFTELDGARLAVIGMGPIGEEIARLGVALNMEVEGIRRSPTGHEPCPAFGFDQLSEVLGRADWVALALPLTPDTQNLFDQQQFARMKPGAHFINVGRGELVDESALINALNSQHLAGAALDVFATEPLPEDSPLWSMKNVLITPHSSGASIKSGLRAEELFVRNFALFVQNEQMHNVVTI</sequence>
<evidence type="ECO:0000259" key="3">
    <source>
        <dbReference type="Pfam" id="PF02826"/>
    </source>
</evidence>
<dbReference type="AlphaFoldDB" id="A0A6J7PLM1"/>
<dbReference type="GO" id="GO:0016491">
    <property type="term" value="F:oxidoreductase activity"/>
    <property type="evidence" value="ECO:0007669"/>
    <property type="project" value="UniProtKB-KW"/>
</dbReference>
<dbReference type="Pfam" id="PF02826">
    <property type="entry name" value="2-Hacid_dh_C"/>
    <property type="match status" value="1"/>
</dbReference>
<name>A0A6J7PLM1_9ZZZZ</name>
<keyword evidence="2" id="KW-0520">NAD</keyword>
<dbReference type="Gene3D" id="3.40.50.720">
    <property type="entry name" value="NAD(P)-binding Rossmann-like Domain"/>
    <property type="match status" value="2"/>
</dbReference>
<dbReference type="InterPro" id="IPR006140">
    <property type="entry name" value="D-isomer_DH_NAD-bd"/>
</dbReference>
<evidence type="ECO:0000256" key="1">
    <source>
        <dbReference type="ARBA" id="ARBA00023002"/>
    </source>
</evidence>
<dbReference type="InterPro" id="IPR036291">
    <property type="entry name" value="NAD(P)-bd_dom_sf"/>
</dbReference>
<dbReference type="SUPFAM" id="SSF51735">
    <property type="entry name" value="NAD(P)-binding Rossmann-fold domains"/>
    <property type="match status" value="1"/>
</dbReference>
<dbReference type="PANTHER" id="PTHR43333:SF1">
    <property type="entry name" value="D-ISOMER SPECIFIC 2-HYDROXYACID DEHYDROGENASE NAD-BINDING DOMAIN-CONTAINING PROTEIN"/>
    <property type="match status" value="1"/>
</dbReference>